<feature type="region of interest" description="Disordered" evidence="1">
    <location>
        <begin position="1"/>
        <end position="47"/>
    </location>
</feature>
<protein>
    <submittedName>
        <fullName evidence="2">Uncharacterized protein</fullName>
    </submittedName>
</protein>
<comment type="caution">
    <text evidence="2">The sequence shown here is derived from an EMBL/GenBank/DDBJ whole genome shotgun (WGS) entry which is preliminary data.</text>
</comment>
<gene>
    <name evidence="2" type="ORF">F753_19565</name>
</gene>
<proteinExistence type="predicted"/>
<feature type="compositionally biased region" description="Gly residues" evidence="1">
    <location>
        <begin position="36"/>
        <end position="47"/>
    </location>
</feature>
<organism evidence="2 3">
    <name type="scientific">Stutzerimonas chloritidismutans AW-1</name>
    <dbReference type="NCBI Taxonomy" id="1263865"/>
    <lineage>
        <taxon>Bacteria</taxon>
        <taxon>Pseudomonadati</taxon>
        <taxon>Pseudomonadota</taxon>
        <taxon>Gammaproteobacteria</taxon>
        <taxon>Pseudomonadales</taxon>
        <taxon>Pseudomonadaceae</taxon>
        <taxon>Stutzerimonas</taxon>
    </lineage>
</organism>
<evidence type="ECO:0000256" key="1">
    <source>
        <dbReference type="SAM" id="MobiDB-lite"/>
    </source>
</evidence>
<reference evidence="2 3" key="1">
    <citation type="submission" date="2013-07" db="EMBL/GenBank/DDBJ databases">
        <authorList>
            <person name="Schaap P.J."/>
            <person name="Mehboob F."/>
            <person name="Oosterkamp M.J."/>
            <person name="de Vos W.M."/>
            <person name="Stams A.J.M."/>
            <person name="Koehorst J.J."/>
        </authorList>
    </citation>
    <scope>NUCLEOTIDE SEQUENCE [LARGE SCALE GENOMIC DNA]</scope>
    <source>
        <strain evidence="2 3">AW-1</strain>
    </source>
</reference>
<evidence type="ECO:0000313" key="2">
    <source>
        <dbReference type="EMBL" id="ESQ97780.1"/>
    </source>
</evidence>
<evidence type="ECO:0000313" key="3">
    <source>
        <dbReference type="Proteomes" id="UP000017822"/>
    </source>
</evidence>
<dbReference type="AlphaFoldDB" id="V4PNT3"/>
<dbReference type="EMBL" id="AOFQ01000058">
    <property type="protein sequence ID" value="ESQ97780.1"/>
    <property type="molecule type" value="Genomic_DNA"/>
</dbReference>
<dbReference type="Proteomes" id="UP000017822">
    <property type="component" value="Unassembled WGS sequence"/>
</dbReference>
<accession>V4PNT3</accession>
<name>V4PNT3_STUCH</name>
<sequence>MPISIGQRRSDTTAQGSYEGVGGPQVYSDSQAPLMGLGGLSGLGNLK</sequence>